<dbReference type="Proteomes" id="UP000694560">
    <property type="component" value="Unplaced"/>
</dbReference>
<name>A0A8C5T583_9PASS</name>
<dbReference type="Gene3D" id="2.60.40.10">
    <property type="entry name" value="Immunoglobulins"/>
    <property type="match status" value="1"/>
</dbReference>
<sequence>PSSSRIFSWSSPVLTFLPFSARLPTKPELLDTTCHAFVGESVVLPCSTAPPGELSLSNSMLYWQIGMKIVHFFQKGQDSLKAQDKQFHGRTSLFLDQMKHGNLSLRISNVQLEDNAEYICIYKQVEDHHTKKSKIKLNVSSKISFLFRGRAPFLAILLSVSFCSFLLLEEYVRKKNPFLLSFRTSAVLKARHCLFPLLFRRH</sequence>
<dbReference type="Pfam" id="PF07686">
    <property type="entry name" value="V-set"/>
    <property type="match status" value="1"/>
</dbReference>
<dbReference type="GO" id="GO:0001817">
    <property type="term" value="P:regulation of cytokine production"/>
    <property type="evidence" value="ECO:0007669"/>
    <property type="project" value="TreeGrafter"/>
</dbReference>
<dbReference type="GO" id="GO:0050863">
    <property type="term" value="P:regulation of T cell activation"/>
    <property type="evidence" value="ECO:0007669"/>
    <property type="project" value="UniProtKB-ARBA"/>
</dbReference>
<dbReference type="InterPro" id="IPR013783">
    <property type="entry name" value="Ig-like_fold"/>
</dbReference>
<dbReference type="PANTHER" id="PTHR24100">
    <property type="entry name" value="BUTYROPHILIN"/>
    <property type="match status" value="1"/>
</dbReference>
<evidence type="ECO:0000256" key="1">
    <source>
        <dbReference type="ARBA" id="ARBA00004370"/>
    </source>
</evidence>
<keyword evidence="10" id="KW-1185">Reference proteome</keyword>
<keyword evidence="4" id="KW-1015">Disulfide bond</keyword>
<dbReference type="AlphaFoldDB" id="A0A8C5T583"/>
<dbReference type="PANTHER" id="PTHR24100:SF148">
    <property type="entry name" value="SELECTION AND UPKEEP OF INTRAEPITHELIAL T-CELLS PROTEIN 10-RELATED"/>
    <property type="match status" value="1"/>
</dbReference>
<dbReference type="InterPro" id="IPR036179">
    <property type="entry name" value="Ig-like_dom_sf"/>
</dbReference>
<feature type="transmembrane region" description="Helical" evidence="7">
    <location>
        <begin position="151"/>
        <end position="168"/>
    </location>
</feature>
<dbReference type="GO" id="GO:0050852">
    <property type="term" value="P:T cell receptor signaling pathway"/>
    <property type="evidence" value="ECO:0007669"/>
    <property type="project" value="TreeGrafter"/>
</dbReference>
<dbReference type="Ensembl" id="ENSMCST00000001525.1">
    <property type="protein sequence ID" value="ENSMCSP00000001490.1"/>
    <property type="gene ID" value="ENSMCSG00000001115.1"/>
</dbReference>
<feature type="domain" description="Ig-like" evidence="8">
    <location>
        <begin position="27"/>
        <end position="138"/>
    </location>
</feature>
<evidence type="ECO:0000313" key="9">
    <source>
        <dbReference type="Ensembl" id="ENSMCSP00000001490.1"/>
    </source>
</evidence>
<dbReference type="InterPro" id="IPR003599">
    <property type="entry name" value="Ig_sub"/>
</dbReference>
<dbReference type="GO" id="GO:0009897">
    <property type="term" value="C:external side of plasma membrane"/>
    <property type="evidence" value="ECO:0007669"/>
    <property type="project" value="TreeGrafter"/>
</dbReference>
<evidence type="ECO:0000256" key="5">
    <source>
        <dbReference type="ARBA" id="ARBA00023180"/>
    </source>
</evidence>
<evidence type="ECO:0000313" key="10">
    <source>
        <dbReference type="Proteomes" id="UP000694560"/>
    </source>
</evidence>
<keyword evidence="3 7" id="KW-0472">Membrane</keyword>
<keyword evidence="7" id="KW-0812">Transmembrane</keyword>
<dbReference type="SUPFAM" id="SSF48726">
    <property type="entry name" value="Immunoglobulin"/>
    <property type="match status" value="1"/>
</dbReference>
<evidence type="ECO:0000256" key="6">
    <source>
        <dbReference type="ARBA" id="ARBA00023319"/>
    </source>
</evidence>
<dbReference type="GO" id="GO:1903037">
    <property type="term" value="P:regulation of leukocyte cell-cell adhesion"/>
    <property type="evidence" value="ECO:0007669"/>
    <property type="project" value="UniProtKB-ARBA"/>
</dbReference>
<dbReference type="InterPro" id="IPR013106">
    <property type="entry name" value="Ig_V-set"/>
</dbReference>
<keyword evidence="5" id="KW-0325">Glycoprotein</keyword>
<keyword evidence="6" id="KW-0393">Immunoglobulin domain</keyword>
<dbReference type="GO" id="GO:0005102">
    <property type="term" value="F:signaling receptor binding"/>
    <property type="evidence" value="ECO:0007669"/>
    <property type="project" value="TreeGrafter"/>
</dbReference>
<dbReference type="FunFam" id="2.60.40.10:FF:000142">
    <property type="entry name" value="V-set domain-containing T-cell activation inhibitor 1"/>
    <property type="match status" value="1"/>
</dbReference>
<dbReference type="InterPro" id="IPR050504">
    <property type="entry name" value="IgSF_BTN/MOG"/>
</dbReference>
<evidence type="ECO:0000256" key="7">
    <source>
        <dbReference type="SAM" id="Phobius"/>
    </source>
</evidence>
<evidence type="ECO:0000259" key="8">
    <source>
        <dbReference type="PROSITE" id="PS50835"/>
    </source>
</evidence>
<reference evidence="9" key="2">
    <citation type="submission" date="2025-09" db="UniProtKB">
        <authorList>
            <consortium name="Ensembl"/>
        </authorList>
    </citation>
    <scope>IDENTIFICATION</scope>
</reference>
<dbReference type="InterPro" id="IPR007110">
    <property type="entry name" value="Ig-like_dom"/>
</dbReference>
<evidence type="ECO:0000256" key="3">
    <source>
        <dbReference type="ARBA" id="ARBA00023136"/>
    </source>
</evidence>
<evidence type="ECO:0000256" key="2">
    <source>
        <dbReference type="ARBA" id="ARBA00022729"/>
    </source>
</evidence>
<organism evidence="9 10">
    <name type="scientific">Malurus cyaneus samueli</name>
    <dbReference type="NCBI Taxonomy" id="2593467"/>
    <lineage>
        <taxon>Eukaryota</taxon>
        <taxon>Metazoa</taxon>
        <taxon>Chordata</taxon>
        <taxon>Craniata</taxon>
        <taxon>Vertebrata</taxon>
        <taxon>Euteleostomi</taxon>
        <taxon>Archelosauria</taxon>
        <taxon>Archosauria</taxon>
        <taxon>Dinosauria</taxon>
        <taxon>Saurischia</taxon>
        <taxon>Theropoda</taxon>
        <taxon>Coelurosauria</taxon>
        <taxon>Aves</taxon>
        <taxon>Neognathae</taxon>
        <taxon>Neoaves</taxon>
        <taxon>Telluraves</taxon>
        <taxon>Australaves</taxon>
        <taxon>Passeriformes</taxon>
        <taxon>Meliphagoidea</taxon>
        <taxon>Maluridae</taxon>
        <taxon>Malurus</taxon>
    </lineage>
</organism>
<accession>A0A8C5T583</accession>
<protein>
    <recommendedName>
        <fullName evidence="8">Ig-like domain-containing protein</fullName>
    </recommendedName>
</protein>
<proteinExistence type="predicted"/>
<dbReference type="OrthoDB" id="9898017at2759"/>
<dbReference type="PROSITE" id="PS50835">
    <property type="entry name" value="IG_LIKE"/>
    <property type="match status" value="1"/>
</dbReference>
<keyword evidence="2" id="KW-0732">Signal</keyword>
<dbReference type="SMART" id="SM00409">
    <property type="entry name" value="IG"/>
    <property type="match status" value="1"/>
</dbReference>
<comment type="subcellular location">
    <subcellularLocation>
        <location evidence="1">Membrane</location>
    </subcellularLocation>
</comment>
<evidence type="ECO:0000256" key="4">
    <source>
        <dbReference type="ARBA" id="ARBA00023157"/>
    </source>
</evidence>
<reference evidence="9" key="1">
    <citation type="submission" date="2025-08" db="UniProtKB">
        <authorList>
            <consortium name="Ensembl"/>
        </authorList>
    </citation>
    <scope>IDENTIFICATION</scope>
</reference>
<keyword evidence="7" id="KW-1133">Transmembrane helix</keyword>